<dbReference type="InterPro" id="IPR039161">
    <property type="entry name" value="C19orf47-like"/>
</dbReference>
<organism evidence="2 3">
    <name type="scientific">Strigamia maritima</name>
    <name type="common">European centipede</name>
    <name type="synonym">Geophilus maritimus</name>
    <dbReference type="NCBI Taxonomy" id="126957"/>
    <lineage>
        <taxon>Eukaryota</taxon>
        <taxon>Metazoa</taxon>
        <taxon>Ecdysozoa</taxon>
        <taxon>Arthropoda</taxon>
        <taxon>Myriapoda</taxon>
        <taxon>Chilopoda</taxon>
        <taxon>Pleurostigmophora</taxon>
        <taxon>Geophilomorpha</taxon>
        <taxon>Linotaeniidae</taxon>
        <taxon>Strigamia</taxon>
    </lineage>
</organism>
<reference evidence="2" key="2">
    <citation type="submission" date="2015-02" db="UniProtKB">
        <authorList>
            <consortium name="EnsemblMetazoa"/>
        </authorList>
    </citation>
    <scope>IDENTIFICATION</scope>
</reference>
<evidence type="ECO:0000259" key="1">
    <source>
        <dbReference type="Pfam" id="PF17740"/>
    </source>
</evidence>
<dbReference type="EMBL" id="JH431265">
    <property type="status" value="NOT_ANNOTATED_CDS"/>
    <property type="molecule type" value="Genomic_DNA"/>
</dbReference>
<proteinExistence type="predicted"/>
<dbReference type="PhylomeDB" id="T1IPT2"/>
<dbReference type="SUPFAM" id="SSF47769">
    <property type="entry name" value="SAM/Pointed domain"/>
    <property type="match status" value="1"/>
</dbReference>
<sequence>MAASDNASTWLQFFKNAGLPPTVAANYAILFSNHRMQIDMLGDLSRDILQAMGITVMGDIIAVLKHAKDIDARNTREKTLGSVLGSPLISLQTKSQPASLRRVITESQRALVPPLKVKTTKPVQTRGKIISLKPKQVEEVPVKKVRRVLPQHEGPYQVKMPLGSTERTRRILAQQDQSTGTKHKKSSVFDRLGESNVTSTTEMDLPTSSTSTYGKTNSSVFARLGPSLDIPPCLEERQTGLVNVQIMLPNASDARKVIKSSSDKQSIGQRLGTVRLSSSTAHDEKPSMGVARRFIQQQSTSEGILANETYEKRNLPVHNRLTINRDSRTKIMKANDRSRMQFANKLKALGNF</sequence>
<dbReference type="Gene3D" id="1.10.150.50">
    <property type="entry name" value="Transcription Factor, Ets-1"/>
    <property type="match status" value="1"/>
</dbReference>
<evidence type="ECO:0000313" key="2">
    <source>
        <dbReference type="EnsemblMetazoa" id="SMAR003037-PA"/>
    </source>
</evidence>
<accession>T1IPT2</accession>
<dbReference type="CDD" id="cd09531">
    <property type="entry name" value="SAM_CS047"/>
    <property type="match status" value="1"/>
</dbReference>
<evidence type="ECO:0000313" key="3">
    <source>
        <dbReference type="Proteomes" id="UP000014500"/>
    </source>
</evidence>
<dbReference type="HOGENOM" id="CLU_047260_0_0_1"/>
<dbReference type="PANTHER" id="PTHR21359:SF1">
    <property type="entry name" value="DUF5577 DOMAIN-CONTAINING PROTEIN"/>
    <property type="match status" value="1"/>
</dbReference>
<dbReference type="EnsemblMetazoa" id="SMAR003037-RA">
    <property type="protein sequence ID" value="SMAR003037-PA"/>
    <property type="gene ID" value="SMAR003037"/>
</dbReference>
<dbReference type="InterPro" id="IPR041477">
    <property type="entry name" value="DUF5577"/>
</dbReference>
<feature type="domain" description="DUF5577" evidence="1">
    <location>
        <begin position="140"/>
        <end position="216"/>
    </location>
</feature>
<protein>
    <recommendedName>
        <fullName evidence="1">DUF5577 domain-containing protein</fullName>
    </recommendedName>
</protein>
<dbReference type="PANTHER" id="PTHR21359">
    <property type="entry name" value="DUF5577 DOMAIN-CONTAINING PROTEIN"/>
    <property type="match status" value="1"/>
</dbReference>
<dbReference type="eggNOG" id="KOG3930">
    <property type="taxonomic scope" value="Eukaryota"/>
</dbReference>
<dbReference type="Proteomes" id="UP000014500">
    <property type="component" value="Unassembled WGS sequence"/>
</dbReference>
<dbReference type="OMA" id="ATIFYEN"/>
<dbReference type="AlphaFoldDB" id="T1IPT2"/>
<keyword evidence="3" id="KW-1185">Reference proteome</keyword>
<dbReference type="Pfam" id="PF18017">
    <property type="entry name" value="SAM_4"/>
    <property type="match status" value="1"/>
</dbReference>
<name>T1IPT2_STRMM</name>
<dbReference type="InterPro" id="IPR040772">
    <property type="entry name" value="C19orf47_SAM"/>
</dbReference>
<dbReference type="GO" id="GO:0005634">
    <property type="term" value="C:nucleus"/>
    <property type="evidence" value="ECO:0007669"/>
    <property type="project" value="TreeGrafter"/>
</dbReference>
<dbReference type="InterPro" id="IPR013761">
    <property type="entry name" value="SAM/pointed_sf"/>
</dbReference>
<dbReference type="Pfam" id="PF17740">
    <property type="entry name" value="DUF5577"/>
    <property type="match status" value="1"/>
</dbReference>
<reference evidence="3" key="1">
    <citation type="submission" date="2011-05" db="EMBL/GenBank/DDBJ databases">
        <authorList>
            <person name="Richards S.R."/>
            <person name="Qu J."/>
            <person name="Jiang H."/>
            <person name="Jhangiani S.N."/>
            <person name="Agravi P."/>
            <person name="Goodspeed R."/>
            <person name="Gross S."/>
            <person name="Mandapat C."/>
            <person name="Jackson L."/>
            <person name="Mathew T."/>
            <person name="Pu L."/>
            <person name="Thornton R."/>
            <person name="Saada N."/>
            <person name="Wilczek-Boney K.B."/>
            <person name="Lee S."/>
            <person name="Kovar C."/>
            <person name="Wu Y."/>
            <person name="Scherer S.E."/>
            <person name="Worley K.C."/>
            <person name="Muzny D.M."/>
            <person name="Gibbs R."/>
        </authorList>
    </citation>
    <scope>NUCLEOTIDE SEQUENCE</scope>
    <source>
        <strain evidence="3">Brora</strain>
    </source>
</reference>